<dbReference type="RefSeq" id="WP_308450367.1">
    <property type="nucleotide sequence ID" value="NZ_JAJEPU010000002.1"/>
</dbReference>
<keyword evidence="3" id="KW-1185">Reference proteome</keyword>
<feature type="compositionally biased region" description="Polar residues" evidence="1">
    <location>
        <begin position="133"/>
        <end position="142"/>
    </location>
</feature>
<comment type="caution">
    <text evidence="2">The sequence shown here is derived from an EMBL/GenBank/DDBJ whole genome shotgun (WGS) entry which is preliminary data.</text>
</comment>
<feature type="compositionally biased region" description="Polar residues" evidence="1">
    <location>
        <begin position="149"/>
        <end position="175"/>
    </location>
</feature>
<reference evidence="2" key="1">
    <citation type="submission" date="2021-10" db="EMBL/GenBank/DDBJ databases">
        <title>Anaerobic single-cell dispensing facilitates the cultivation of human gut bacteria.</title>
        <authorList>
            <person name="Afrizal A."/>
        </authorList>
    </citation>
    <scope>NUCLEOTIDE SEQUENCE</scope>
    <source>
        <strain evidence="2">CLA-AA-H274</strain>
    </source>
</reference>
<accession>A0AAE3APE4</accession>
<feature type="region of interest" description="Disordered" evidence="1">
    <location>
        <begin position="56"/>
        <end position="89"/>
    </location>
</feature>
<dbReference type="AlphaFoldDB" id="A0AAE3APE4"/>
<gene>
    <name evidence="2" type="ORF">LKD32_01265</name>
</gene>
<feature type="region of interest" description="Disordered" evidence="1">
    <location>
        <begin position="133"/>
        <end position="176"/>
    </location>
</feature>
<proteinExistence type="predicted"/>
<name>A0AAE3APE4_9FIRM</name>
<protein>
    <submittedName>
        <fullName evidence="2">Stage III sporulation protein AG</fullName>
    </submittedName>
</protein>
<evidence type="ECO:0000313" key="2">
    <source>
        <dbReference type="EMBL" id="MCC2163522.1"/>
    </source>
</evidence>
<dbReference type="Proteomes" id="UP001198962">
    <property type="component" value="Unassembled WGS sequence"/>
</dbReference>
<evidence type="ECO:0000313" key="3">
    <source>
        <dbReference type="Proteomes" id="UP001198962"/>
    </source>
</evidence>
<dbReference type="EMBL" id="JAJEPU010000002">
    <property type="protein sequence ID" value="MCC2163522.1"/>
    <property type="molecule type" value="Genomic_DNA"/>
</dbReference>
<evidence type="ECO:0000256" key="1">
    <source>
        <dbReference type="SAM" id="MobiDB-lite"/>
    </source>
</evidence>
<organism evidence="2 3">
    <name type="scientific">Brotaphodocola catenula</name>
    <dbReference type="NCBI Taxonomy" id="2885361"/>
    <lineage>
        <taxon>Bacteria</taxon>
        <taxon>Bacillati</taxon>
        <taxon>Bacillota</taxon>
        <taxon>Clostridia</taxon>
        <taxon>Lachnospirales</taxon>
        <taxon>Lachnospiraceae</taxon>
        <taxon>Brotaphodocola</taxon>
    </lineage>
</organism>
<sequence length="226" mass="23892">MWKSELWKRKDKWLFVLTIGTILCILAISSGKQTGKMQSLPSGDVAKSLFLKSDSSVTSGAGGTGRDTNLAGSPVGATSEDDLTVSSVSSGSVTRTYEQQLETRVKNILKNVDGVGKVDVMIALYSSSEKVIRSDTNSSGSLTEEADSSGGTRRSESSAYSTTTIMEDSNGNSTPVIEKEVYPEISGIVISAEGGDDPKVRSEISTAMEALFGLPAHKIKVLKRAG</sequence>